<evidence type="ECO:0000256" key="2">
    <source>
        <dbReference type="SAM" id="SignalP"/>
    </source>
</evidence>
<keyword evidence="2" id="KW-0732">Signal</keyword>
<dbReference type="Proteomes" id="UP000324800">
    <property type="component" value="Unassembled WGS sequence"/>
</dbReference>
<gene>
    <name evidence="3" type="ORF">EZS28_008020</name>
</gene>
<evidence type="ECO:0000313" key="3">
    <source>
        <dbReference type="EMBL" id="KAA6396449.1"/>
    </source>
</evidence>
<feature type="region of interest" description="Disordered" evidence="1">
    <location>
        <begin position="316"/>
        <end position="337"/>
    </location>
</feature>
<accession>A0A5J4WQU0</accession>
<proteinExistence type="predicted"/>
<feature type="chain" id="PRO_5023848724" evidence="2">
    <location>
        <begin position="21"/>
        <end position="337"/>
    </location>
</feature>
<organism evidence="3 4">
    <name type="scientific">Streblomastix strix</name>
    <dbReference type="NCBI Taxonomy" id="222440"/>
    <lineage>
        <taxon>Eukaryota</taxon>
        <taxon>Metamonada</taxon>
        <taxon>Preaxostyla</taxon>
        <taxon>Oxymonadida</taxon>
        <taxon>Streblomastigidae</taxon>
        <taxon>Streblomastix</taxon>
    </lineage>
</organism>
<reference evidence="3 4" key="1">
    <citation type="submission" date="2019-03" db="EMBL/GenBank/DDBJ databases">
        <title>Single cell metagenomics reveals metabolic interactions within the superorganism composed of flagellate Streblomastix strix and complex community of Bacteroidetes bacteria on its surface.</title>
        <authorList>
            <person name="Treitli S.C."/>
            <person name="Kolisko M."/>
            <person name="Husnik F."/>
            <person name="Keeling P."/>
            <person name="Hampl V."/>
        </authorList>
    </citation>
    <scope>NUCLEOTIDE SEQUENCE [LARGE SCALE GENOMIC DNA]</scope>
    <source>
        <strain evidence="3">ST1C</strain>
    </source>
</reference>
<evidence type="ECO:0000313" key="4">
    <source>
        <dbReference type="Proteomes" id="UP000324800"/>
    </source>
</evidence>
<sequence>MTLSRMLLFVLLSVSTFVRCQSTDAGSQHMRTPNVEVENFMARVDATGPSNQYTYTSVLSSSLIWPAWTEAATSFEVINQDTVSSLPGLKAFSFTAAECQVFEQSVNSHLKALLGIAAHVYLNRTIQPSISYTALAAPKSLYTKAKLGTGEIELDDSVAQGCNVPYEILKYSLQTHGIVDESCVPNEGPSPNNYFTQFKNAATEADLPPIPTRCISGGSSGDIKGVMVGMKLGSLINIVDLTALKMFLTRLGAIAGVVKYTGGTYRGIILGWTSNDKLIVATPNGPNGAYVRQTLDAITLAQGTFEIRGTVIFYEGNKTPPTRSDPPTQNVKQNKHL</sequence>
<name>A0A5J4WQU0_9EUKA</name>
<dbReference type="EMBL" id="SNRW01001425">
    <property type="protein sequence ID" value="KAA6396449.1"/>
    <property type="molecule type" value="Genomic_DNA"/>
</dbReference>
<comment type="caution">
    <text evidence="3">The sequence shown here is derived from an EMBL/GenBank/DDBJ whole genome shotgun (WGS) entry which is preliminary data.</text>
</comment>
<feature type="compositionally biased region" description="Polar residues" evidence="1">
    <location>
        <begin position="319"/>
        <end position="337"/>
    </location>
</feature>
<evidence type="ECO:0000256" key="1">
    <source>
        <dbReference type="SAM" id="MobiDB-lite"/>
    </source>
</evidence>
<protein>
    <submittedName>
        <fullName evidence="3">Uncharacterized protein</fullName>
    </submittedName>
</protein>
<feature type="signal peptide" evidence="2">
    <location>
        <begin position="1"/>
        <end position="20"/>
    </location>
</feature>
<dbReference type="AlphaFoldDB" id="A0A5J4WQU0"/>